<evidence type="ECO:0000313" key="3">
    <source>
        <dbReference type="Proteomes" id="UP001524473"/>
    </source>
</evidence>
<dbReference type="Pfam" id="PF01136">
    <property type="entry name" value="Peptidase_U32"/>
    <property type="match status" value="1"/>
</dbReference>
<dbReference type="InterPro" id="IPR051454">
    <property type="entry name" value="RNA/ubiquinone_mod_enzymes"/>
</dbReference>
<accession>A0ABT1RW43</accession>
<dbReference type="SUPFAM" id="SSF51412">
    <property type="entry name" value="Inosine monophosphate dehydrogenase (IMPDH)"/>
    <property type="match status" value="1"/>
</dbReference>
<gene>
    <name evidence="2" type="ORF">NE695_03085</name>
</gene>
<keyword evidence="3" id="KW-1185">Reference proteome</keyword>
<dbReference type="PANTHER" id="PTHR30217">
    <property type="entry name" value="PEPTIDASE U32 FAMILY"/>
    <property type="match status" value="1"/>
</dbReference>
<dbReference type="InterPro" id="IPR001539">
    <property type="entry name" value="Peptidase_U32"/>
</dbReference>
<organism evidence="2 3">
    <name type="scientific">Neglectibacter timonensis</name>
    <dbReference type="NCBI Taxonomy" id="1776382"/>
    <lineage>
        <taxon>Bacteria</taxon>
        <taxon>Bacillati</taxon>
        <taxon>Bacillota</taxon>
        <taxon>Clostridia</taxon>
        <taxon>Eubacteriales</taxon>
        <taxon>Oscillospiraceae</taxon>
        <taxon>Neglectibacter</taxon>
    </lineage>
</organism>
<dbReference type="PROSITE" id="PS01276">
    <property type="entry name" value="PEPTIDASE_U32"/>
    <property type="match status" value="1"/>
</dbReference>
<dbReference type="GeneID" id="90530953"/>
<sequence length="684" mass="74799">MAPAGGEDSLRAAVFSGADAVYLGGQAFGARANAKNFSREELRRAVAFCHARGVKVYVTVNTLIKEKEMPAALEFAKFLCEISVDAVLVQDIGLFSLLRQCAPELPLHASTQMSLHTPDGVRLLYGLGAKRAVLARELSLQEIREISRSCPIELEAFVHGALCMSVSGQCYLSAMLGGRSGNRGMCAQPCRLPFGAPGGTGHDLSLKDLSFLREVEELRRAGVCSAKIEGRMKRPEYVTAAVSACRMAAEGGEIPQELLDNLEAVFSRSGFTQGYLTGKLGGSMFGIRRKEDVTGATERVFSALRQLYRGERSCVPVILALREAKEEIELTVRDEDGHAACVRCPAVRDAVPLSGERCLVQLKKTGGTPFYSKEAVVPEDGAAVTVSGLNSLRREALEELLQLREKREPIPFETRLLKFSAHVQRTGEHLPLRVSFSRMDQIFDAAKGCEAVQLPLSTDKEELQRLRDRGFRRILLELPRAMFGVQEQVERMLLERMELGFREVVCGNLGALETARRAGAVLHGSFSLNIANTASLTCLEQLGLSSAELSFELTGKELSSLGGSLPRGVMVYGRQALMLLRNCPLANTKRGCLGCGAPGMLTDRMHKNFPVLCTRGGGTRVTELLNSVPLWISLGEKDLRAVDFGLMRFTVENSVECESIYQAFLRQEPPGFDCTHGLFFRGVE</sequence>
<feature type="domain" description="Peptidase U32 collagenase" evidence="1">
    <location>
        <begin position="305"/>
        <end position="404"/>
    </location>
</feature>
<name>A0ABT1RW43_9FIRM</name>
<proteinExistence type="predicted"/>
<dbReference type="RefSeq" id="WP_242871044.1">
    <property type="nucleotide sequence ID" value="NZ_CABKVV010000008.1"/>
</dbReference>
<evidence type="ECO:0000259" key="1">
    <source>
        <dbReference type="Pfam" id="PF12392"/>
    </source>
</evidence>
<dbReference type="PANTHER" id="PTHR30217:SF10">
    <property type="entry name" value="23S RRNA 5-HYDROXYCYTIDINE C2501 SYNTHASE"/>
    <property type="match status" value="1"/>
</dbReference>
<comment type="caution">
    <text evidence="2">The sequence shown here is derived from an EMBL/GenBank/DDBJ whole genome shotgun (WGS) entry which is preliminary data.</text>
</comment>
<protein>
    <submittedName>
        <fullName evidence="2">U32 family peptidase</fullName>
    </submittedName>
</protein>
<dbReference type="Pfam" id="PF12392">
    <property type="entry name" value="DUF3656"/>
    <property type="match status" value="1"/>
</dbReference>
<dbReference type="InterPro" id="IPR020988">
    <property type="entry name" value="Pept_U32_collagenase"/>
</dbReference>
<dbReference type="Proteomes" id="UP001524473">
    <property type="component" value="Unassembled WGS sequence"/>
</dbReference>
<evidence type="ECO:0000313" key="2">
    <source>
        <dbReference type="EMBL" id="MCQ4838898.1"/>
    </source>
</evidence>
<reference evidence="2 3" key="1">
    <citation type="submission" date="2022-06" db="EMBL/GenBank/DDBJ databases">
        <title>Isolation of gut microbiota from human fecal samples.</title>
        <authorList>
            <person name="Pamer E.G."/>
            <person name="Barat B."/>
            <person name="Waligurski E."/>
            <person name="Medina S."/>
            <person name="Paddock L."/>
            <person name="Mostad J."/>
        </authorList>
    </citation>
    <scope>NUCLEOTIDE SEQUENCE [LARGE SCALE GENOMIC DNA]</scope>
    <source>
        <strain evidence="2 3">DFI.9.73</strain>
    </source>
</reference>
<dbReference type="EMBL" id="JANFZH010000005">
    <property type="protein sequence ID" value="MCQ4838898.1"/>
    <property type="molecule type" value="Genomic_DNA"/>
</dbReference>